<accession>A0A941F0S7</accession>
<keyword evidence="1" id="KW-0175">Coiled coil</keyword>
<sequence>MAHITKRPFVSHYRGTGTMHVVHLRRGEVAHQGVGQAFWFRPLGTVLSEVPVDDRELPLVFRGRTADFQEAAVQGSVTYRFADPLKAARRLDFGLDTATGAAQGTPLDQVAGLLTELAQQHALSLLASLPLAEALAEGPIAVRARVAEGLSGDSRLAETGLEIVDARIIAVRPEAEVERALRAPARELIQQQADRAGFERRAEAVNRERAIAENELQNRIELATREEQLLAQQGANERRKVQEATEASRIRSVGEAARARIAAEADAERTKIAAEAEAERTKINAAADAERVRLAAAAEAERIRELGASEAQAAQARMAVFEGQDPKILLALAAQELAGALPSIGTLNLTPDLLTSALGGLLSGTGTGTGNAPAPTSAPAAEANPR</sequence>
<evidence type="ECO:0000256" key="2">
    <source>
        <dbReference type="SAM" id="MobiDB-lite"/>
    </source>
</evidence>
<feature type="domain" description="Band 7" evidence="3">
    <location>
        <begin position="32"/>
        <end position="194"/>
    </location>
</feature>
<proteinExistence type="predicted"/>
<evidence type="ECO:0000259" key="3">
    <source>
        <dbReference type="Pfam" id="PF01145"/>
    </source>
</evidence>
<evidence type="ECO:0000313" key="5">
    <source>
        <dbReference type="Proteomes" id="UP000675781"/>
    </source>
</evidence>
<feature type="region of interest" description="Disordered" evidence="2">
    <location>
        <begin position="366"/>
        <end position="386"/>
    </location>
</feature>
<dbReference type="RefSeq" id="WP_212534001.1">
    <property type="nucleotide sequence ID" value="NZ_JAGSOG010000494.1"/>
</dbReference>
<evidence type="ECO:0000256" key="1">
    <source>
        <dbReference type="SAM" id="Coils"/>
    </source>
</evidence>
<dbReference type="Gene3D" id="3.30.479.30">
    <property type="entry name" value="Band 7 domain"/>
    <property type="match status" value="1"/>
</dbReference>
<reference evidence="4" key="1">
    <citation type="submission" date="2021-04" db="EMBL/GenBank/DDBJ databases">
        <title>Genome based classification of Actinospica acidithermotolerans sp. nov., an actinobacterium isolated from an Indonesian hot spring.</title>
        <authorList>
            <person name="Kusuma A.B."/>
            <person name="Putra K.E."/>
            <person name="Nafisah S."/>
            <person name="Loh J."/>
            <person name="Nouioui I."/>
            <person name="Goodfellow M."/>
        </authorList>
    </citation>
    <scope>NUCLEOTIDE SEQUENCE</scope>
    <source>
        <strain evidence="4">CSCA 57</strain>
    </source>
</reference>
<dbReference type="SUPFAM" id="SSF117892">
    <property type="entry name" value="Band 7/SPFH domain"/>
    <property type="match status" value="1"/>
</dbReference>
<comment type="caution">
    <text evidence="4">The sequence shown here is derived from an EMBL/GenBank/DDBJ whole genome shotgun (WGS) entry which is preliminary data.</text>
</comment>
<dbReference type="AlphaFoldDB" id="A0A941F0S7"/>
<evidence type="ECO:0000313" key="4">
    <source>
        <dbReference type="EMBL" id="MBR7839574.1"/>
    </source>
</evidence>
<dbReference type="EMBL" id="JAGSOG010000494">
    <property type="protein sequence ID" value="MBR7839574.1"/>
    <property type="molecule type" value="Genomic_DNA"/>
</dbReference>
<organism evidence="4 5">
    <name type="scientific">Actinospica durhamensis</name>
    <dbReference type="NCBI Taxonomy" id="1508375"/>
    <lineage>
        <taxon>Bacteria</taxon>
        <taxon>Bacillati</taxon>
        <taxon>Actinomycetota</taxon>
        <taxon>Actinomycetes</taxon>
        <taxon>Catenulisporales</taxon>
        <taxon>Actinospicaceae</taxon>
        <taxon>Actinospica</taxon>
    </lineage>
</organism>
<keyword evidence="5" id="KW-1185">Reference proteome</keyword>
<protein>
    <submittedName>
        <fullName evidence="4">SPFH domain-containing protein</fullName>
    </submittedName>
</protein>
<dbReference type="InterPro" id="IPR036013">
    <property type="entry name" value="Band_7/SPFH_dom_sf"/>
</dbReference>
<dbReference type="Proteomes" id="UP000675781">
    <property type="component" value="Unassembled WGS sequence"/>
</dbReference>
<feature type="coiled-coil region" evidence="1">
    <location>
        <begin position="195"/>
        <end position="233"/>
    </location>
</feature>
<name>A0A941F0S7_9ACTN</name>
<feature type="compositionally biased region" description="Low complexity" evidence="2">
    <location>
        <begin position="370"/>
        <end position="386"/>
    </location>
</feature>
<gene>
    <name evidence="4" type="ORF">KDL01_40350</name>
</gene>
<dbReference type="Pfam" id="PF01145">
    <property type="entry name" value="Band_7"/>
    <property type="match status" value="1"/>
</dbReference>
<dbReference type="InterPro" id="IPR001107">
    <property type="entry name" value="Band_7"/>
</dbReference>